<dbReference type="RefSeq" id="WP_057843380.1">
    <property type="nucleotide sequence ID" value="NZ_LLYA01000112.1"/>
</dbReference>
<dbReference type="Proteomes" id="UP000052023">
    <property type="component" value="Unassembled WGS sequence"/>
</dbReference>
<proteinExistence type="predicted"/>
<sequence length="257" mass="28129">MTDPNIPVTEDELHAYVDNELPAERRGDVEAWLTAHPDDAARVRSWRTMAEALRARYDSVADEAVPRRLEIEQLVQQPRKWVYGAIAAALAAFIVGGGVGWLARGASAAPSAIQSFTTEALDAHRLYVVEVRHPVEVPGSERAHLQKWLSKRCGWVVRAPELTAVGLKLVGGRLLPGPAGPASFMMYESASGERITIYTAKSDAEATQMRYQEQGKENSLFWADDGVAYAVVSSGIDRERLTPIAQAVYDQLEKSGG</sequence>
<dbReference type="EMBL" id="LLYA01000112">
    <property type="protein sequence ID" value="KRR27529.1"/>
    <property type="molecule type" value="Genomic_DNA"/>
</dbReference>
<evidence type="ECO:0000313" key="3">
    <source>
        <dbReference type="Proteomes" id="UP000052023"/>
    </source>
</evidence>
<accession>A0A0R3N4Y6</accession>
<name>A0A0R3N4Y6_9BRAD</name>
<keyword evidence="1" id="KW-0812">Transmembrane</keyword>
<evidence type="ECO:0000313" key="2">
    <source>
        <dbReference type="EMBL" id="KRR27529.1"/>
    </source>
</evidence>
<keyword evidence="1" id="KW-1133">Transmembrane helix</keyword>
<keyword evidence="1" id="KW-0472">Membrane</keyword>
<protein>
    <submittedName>
        <fullName evidence="2">Anti-sigma factor</fullName>
    </submittedName>
</protein>
<evidence type="ECO:0000256" key="1">
    <source>
        <dbReference type="SAM" id="Phobius"/>
    </source>
</evidence>
<organism evidence="2 3">
    <name type="scientific">Bradyrhizobium retamae</name>
    <dbReference type="NCBI Taxonomy" id="1300035"/>
    <lineage>
        <taxon>Bacteria</taxon>
        <taxon>Pseudomonadati</taxon>
        <taxon>Pseudomonadota</taxon>
        <taxon>Alphaproteobacteria</taxon>
        <taxon>Hyphomicrobiales</taxon>
        <taxon>Nitrobacteraceae</taxon>
        <taxon>Bradyrhizobium</taxon>
    </lineage>
</organism>
<comment type="caution">
    <text evidence="2">The sequence shown here is derived from an EMBL/GenBank/DDBJ whole genome shotgun (WGS) entry which is preliminary data.</text>
</comment>
<reference evidence="2 3" key="1">
    <citation type="submission" date="2014-03" db="EMBL/GenBank/DDBJ databases">
        <title>Bradyrhizobium valentinum sp. nov., isolated from effective nodules of Lupinus mariae-josephae, a lupine endemic of basic-lime soils in Eastern Spain.</title>
        <authorList>
            <person name="Duran D."/>
            <person name="Rey L."/>
            <person name="Navarro A."/>
            <person name="Busquets A."/>
            <person name="Imperial J."/>
            <person name="Ruiz-Argueso T."/>
        </authorList>
    </citation>
    <scope>NUCLEOTIDE SEQUENCE [LARGE SCALE GENOMIC DNA]</scope>
    <source>
        <strain evidence="2 3">Ro19</strain>
    </source>
</reference>
<dbReference type="AlphaFoldDB" id="A0A0R3N4Y6"/>
<gene>
    <name evidence="2" type="ORF">CQ13_03800</name>
</gene>
<dbReference type="OrthoDB" id="7187254at2"/>
<keyword evidence="3" id="KW-1185">Reference proteome</keyword>
<feature type="transmembrane region" description="Helical" evidence="1">
    <location>
        <begin position="81"/>
        <end position="103"/>
    </location>
</feature>